<dbReference type="InterPro" id="IPR001611">
    <property type="entry name" value="Leu-rich_rpt"/>
</dbReference>
<dbReference type="InterPro" id="IPR013210">
    <property type="entry name" value="LRR_N_plant-typ"/>
</dbReference>
<dbReference type="AlphaFoldDB" id="A0A835DZR7"/>
<dbReference type="Pfam" id="PF13855">
    <property type="entry name" value="LRR_8"/>
    <property type="match status" value="1"/>
</dbReference>
<keyword evidence="7 11" id="KW-1133">Transmembrane helix</keyword>
<dbReference type="OrthoDB" id="4062651at2759"/>
<evidence type="ECO:0000256" key="11">
    <source>
        <dbReference type="SAM" id="Phobius"/>
    </source>
</evidence>
<dbReference type="FunFam" id="3.80.10.10:FF:000275">
    <property type="entry name" value="Leucine-rich repeat receptor-like protein kinase"/>
    <property type="match status" value="1"/>
</dbReference>
<dbReference type="InterPro" id="IPR000719">
    <property type="entry name" value="Prot_kinase_dom"/>
</dbReference>
<protein>
    <recommendedName>
        <fullName evidence="13">Protein kinase domain-containing protein</fullName>
    </recommendedName>
</protein>
<dbReference type="InterPro" id="IPR001245">
    <property type="entry name" value="Ser-Thr/Tyr_kinase_cat_dom"/>
</dbReference>
<feature type="region of interest" description="Disordered" evidence="10">
    <location>
        <begin position="717"/>
        <end position="753"/>
    </location>
</feature>
<feature type="region of interest" description="Disordered" evidence="10">
    <location>
        <begin position="390"/>
        <end position="412"/>
    </location>
</feature>
<evidence type="ECO:0000256" key="6">
    <source>
        <dbReference type="ARBA" id="ARBA00022737"/>
    </source>
</evidence>
<dbReference type="SUPFAM" id="SSF52058">
    <property type="entry name" value="L domain-like"/>
    <property type="match status" value="1"/>
</dbReference>
<dbReference type="Gene3D" id="3.80.10.10">
    <property type="entry name" value="Ribonuclease Inhibitor"/>
    <property type="match status" value="2"/>
</dbReference>
<comment type="caution">
    <text evidence="14">The sequence shown here is derived from an EMBL/GenBank/DDBJ whole genome shotgun (WGS) entry which is preliminary data.</text>
</comment>
<feature type="compositionally biased region" description="Low complexity" evidence="10">
    <location>
        <begin position="303"/>
        <end position="315"/>
    </location>
</feature>
<evidence type="ECO:0000256" key="9">
    <source>
        <dbReference type="ARBA" id="ARBA00023180"/>
    </source>
</evidence>
<feature type="compositionally biased region" description="Low complexity" evidence="10">
    <location>
        <begin position="724"/>
        <end position="740"/>
    </location>
</feature>
<comment type="subcellular location">
    <subcellularLocation>
        <location evidence="1">Membrane</location>
        <topology evidence="1">Single-pass membrane protein</topology>
    </subcellularLocation>
</comment>
<evidence type="ECO:0000256" key="5">
    <source>
        <dbReference type="ARBA" id="ARBA00022729"/>
    </source>
</evidence>
<sequence>MSTILLLMLLLALPPPSTMALTPEGLALLAFKAAATDDPYSALSRWSESDPDPCLWPGITCANVTSSSTSTSPRVIGVAVAGKNISGYIPSELGSLLFLRRLNLHGNRLAGGIPAALSNASSLHSLYLYGNRLTGRLPIAALCDLPRLQNLDVSGNALSGEVPLDLRNCRSLQRLVLARNALEGELPAGVWPEMPNLSELDLSSNGFNGSIPPDLGELPRLAGTLNLSHNRFSGVVPPELGRLPATVTLDLRFNNLSGAIPQTGSLASQGPTAFLNNPGLCGFPLQVPCRAVPPPTGSPAPPASTTTTPLASSASDRNHQPLKTSLIALISVADAAGVALVGVILVYVYWKVKDRKERRRGDGHDDDAGDSSKSGGGLCRCMLWRHGGGSSDDASSTGDEDDDGKYNSGGGGGDGELVAIDRGFRVELDELLRSSAYVLGKGGKGIVYKVVVANGTTPVAVRRLGGGGGGAERCKEFAAEARAVGRARHPNVVRLRAYYWSTDEKLVVTDFVGNGNLATALRGEHPPPPPIESLIKINSITPAGLLLAGVLIKLRWLRPHQMHLVVMNSDQIAMAGRAVGRPGQTPLSWSARLKIAKGAARGLAYLHEFSPRRFVHGEVKPSNILLDADFAARVADFGLARLLAVAGCVPDGPPSSGGGGLLGGAIPYSKPTGPAPERFAGGGYRAPEARSPGAKPTQKWDVFAFGVVLLEMLTGRGPTGADHASPSTSASFSAPVSGSTATDRSGSGEHGGAVPEVVRWVRRGFEEDARPVAEMVDPALLRGPALPKKEVVAAFHVALACTEVDPELRPRMKAVADGLDKIGS</sequence>
<evidence type="ECO:0000256" key="12">
    <source>
        <dbReference type="SAM" id="SignalP"/>
    </source>
</evidence>
<dbReference type="FunFam" id="3.80.10.10:FF:000722">
    <property type="entry name" value="Leucine-rich repeat receptor-like protein kinase"/>
    <property type="match status" value="1"/>
</dbReference>
<dbReference type="GO" id="GO:0016020">
    <property type="term" value="C:membrane"/>
    <property type="evidence" value="ECO:0007669"/>
    <property type="project" value="UniProtKB-SubCell"/>
</dbReference>
<dbReference type="InterPro" id="IPR046959">
    <property type="entry name" value="PRK1-6/SRF4-like"/>
</dbReference>
<evidence type="ECO:0000256" key="3">
    <source>
        <dbReference type="ARBA" id="ARBA00022614"/>
    </source>
</evidence>
<dbReference type="Gene3D" id="1.10.510.10">
    <property type="entry name" value="Transferase(Phosphotransferase) domain 1"/>
    <property type="match status" value="2"/>
</dbReference>
<evidence type="ECO:0000313" key="14">
    <source>
        <dbReference type="EMBL" id="KAF8658207.1"/>
    </source>
</evidence>
<keyword evidence="15" id="KW-1185">Reference proteome</keyword>
<evidence type="ECO:0000259" key="13">
    <source>
        <dbReference type="PROSITE" id="PS50011"/>
    </source>
</evidence>
<keyword evidence="8 11" id="KW-0472">Membrane</keyword>
<feature type="domain" description="Protein kinase" evidence="13">
    <location>
        <begin position="433"/>
        <end position="824"/>
    </location>
</feature>
<organism evidence="14 15">
    <name type="scientific">Digitaria exilis</name>
    <dbReference type="NCBI Taxonomy" id="1010633"/>
    <lineage>
        <taxon>Eukaryota</taxon>
        <taxon>Viridiplantae</taxon>
        <taxon>Streptophyta</taxon>
        <taxon>Embryophyta</taxon>
        <taxon>Tracheophyta</taxon>
        <taxon>Spermatophyta</taxon>
        <taxon>Magnoliopsida</taxon>
        <taxon>Liliopsida</taxon>
        <taxon>Poales</taxon>
        <taxon>Poaceae</taxon>
        <taxon>PACMAD clade</taxon>
        <taxon>Panicoideae</taxon>
        <taxon>Panicodae</taxon>
        <taxon>Paniceae</taxon>
        <taxon>Anthephorinae</taxon>
        <taxon>Digitaria</taxon>
    </lineage>
</organism>
<keyword evidence="2" id="KW-0597">Phosphoprotein</keyword>
<dbReference type="Pfam" id="PF00560">
    <property type="entry name" value="LRR_1"/>
    <property type="match status" value="2"/>
</dbReference>
<dbReference type="Pfam" id="PF08263">
    <property type="entry name" value="LRRNT_2"/>
    <property type="match status" value="1"/>
</dbReference>
<evidence type="ECO:0000256" key="7">
    <source>
        <dbReference type="ARBA" id="ARBA00022989"/>
    </source>
</evidence>
<feature type="region of interest" description="Disordered" evidence="10">
    <location>
        <begin position="292"/>
        <end position="317"/>
    </location>
</feature>
<dbReference type="PANTHER" id="PTHR48007">
    <property type="entry name" value="LEUCINE-RICH REPEAT RECEPTOR-LIKE PROTEIN KINASE PXC1"/>
    <property type="match status" value="1"/>
</dbReference>
<dbReference type="InterPro" id="IPR032675">
    <property type="entry name" value="LRR_dom_sf"/>
</dbReference>
<dbReference type="SUPFAM" id="SSF56112">
    <property type="entry name" value="Protein kinase-like (PK-like)"/>
    <property type="match status" value="1"/>
</dbReference>
<evidence type="ECO:0000256" key="1">
    <source>
        <dbReference type="ARBA" id="ARBA00004167"/>
    </source>
</evidence>
<accession>A0A835DZR7</accession>
<dbReference type="Pfam" id="PF07714">
    <property type="entry name" value="PK_Tyr_Ser-Thr"/>
    <property type="match status" value="1"/>
</dbReference>
<evidence type="ECO:0000256" key="4">
    <source>
        <dbReference type="ARBA" id="ARBA00022692"/>
    </source>
</evidence>
<evidence type="ECO:0000256" key="8">
    <source>
        <dbReference type="ARBA" id="ARBA00023136"/>
    </source>
</evidence>
<proteinExistence type="predicted"/>
<gene>
    <name evidence="14" type="ORF">HU200_059427</name>
</gene>
<dbReference type="GO" id="GO:0005524">
    <property type="term" value="F:ATP binding"/>
    <property type="evidence" value="ECO:0007669"/>
    <property type="project" value="InterPro"/>
</dbReference>
<keyword evidence="9" id="KW-0325">Glycoprotein</keyword>
<dbReference type="EMBL" id="JACEFO010002482">
    <property type="protein sequence ID" value="KAF8658207.1"/>
    <property type="molecule type" value="Genomic_DNA"/>
</dbReference>
<dbReference type="PROSITE" id="PS50011">
    <property type="entry name" value="PROTEIN_KINASE_DOM"/>
    <property type="match status" value="1"/>
</dbReference>
<feature type="compositionally biased region" description="Pro residues" evidence="10">
    <location>
        <begin position="292"/>
        <end position="302"/>
    </location>
</feature>
<keyword evidence="5 12" id="KW-0732">Signal</keyword>
<dbReference type="Proteomes" id="UP000636709">
    <property type="component" value="Unassembled WGS sequence"/>
</dbReference>
<dbReference type="InterPro" id="IPR011009">
    <property type="entry name" value="Kinase-like_dom_sf"/>
</dbReference>
<feature type="chain" id="PRO_5032464540" description="Protein kinase domain-containing protein" evidence="12">
    <location>
        <begin position="21"/>
        <end position="824"/>
    </location>
</feature>
<keyword evidence="6" id="KW-0677">Repeat</keyword>
<evidence type="ECO:0000256" key="2">
    <source>
        <dbReference type="ARBA" id="ARBA00022553"/>
    </source>
</evidence>
<name>A0A835DZR7_9POAL</name>
<reference evidence="14" key="1">
    <citation type="submission" date="2020-07" db="EMBL/GenBank/DDBJ databases">
        <title>Genome sequence and genetic diversity analysis of an under-domesticated orphan crop, white fonio (Digitaria exilis).</title>
        <authorList>
            <person name="Bennetzen J.L."/>
            <person name="Chen S."/>
            <person name="Ma X."/>
            <person name="Wang X."/>
            <person name="Yssel A.E.J."/>
            <person name="Chaluvadi S.R."/>
            <person name="Johnson M."/>
            <person name="Gangashetty P."/>
            <person name="Hamidou F."/>
            <person name="Sanogo M.D."/>
            <person name="Zwaenepoel A."/>
            <person name="Wallace J."/>
            <person name="Van De Peer Y."/>
            <person name="Van Deynze A."/>
        </authorList>
    </citation>
    <scope>NUCLEOTIDE SEQUENCE</scope>
    <source>
        <tissue evidence="14">Leaves</tissue>
    </source>
</reference>
<feature type="signal peptide" evidence="12">
    <location>
        <begin position="1"/>
        <end position="20"/>
    </location>
</feature>
<keyword evidence="3" id="KW-0433">Leucine-rich repeat</keyword>
<feature type="transmembrane region" description="Helical" evidence="11">
    <location>
        <begin position="326"/>
        <end position="350"/>
    </location>
</feature>
<evidence type="ECO:0000313" key="15">
    <source>
        <dbReference type="Proteomes" id="UP000636709"/>
    </source>
</evidence>
<keyword evidence="4 11" id="KW-0812">Transmembrane</keyword>
<dbReference type="PANTHER" id="PTHR48007:SF36">
    <property type="entry name" value="RECEPTOR PROTEIN KINASE-LIKE PROTEIN ZAR1"/>
    <property type="match status" value="1"/>
</dbReference>
<evidence type="ECO:0000256" key="10">
    <source>
        <dbReference type="SAM" id="MobiDB-lite"/>
    </source>
</evidence>
<dbReference type="GO" id="GO:0004672">
    <property type="term" value="F:protein kinase activity"/>
    <property type="evidence" value="ECO:0007669"/>
    <property type="project" value="InterPro"/>
</dbReference>